<sequence length="353" mass="38951">MVQTTRDVPGPAGASAPVRSKRKRSVGDDGDDGEGATAKAPRLDITQSNALPRVRVVARRPAPPPPPPSSPPPPTPSYPPPPPPTTAITGESLLFDFKGEVFLHGGLKENPDESDAEARRWQYFVSSPEEIVLPIFCDGSFRSVDMPSGYGLSFPRLSLSPEHRDIENGTRVVMGWQIQDSEALDSVLLEHLAVLQAIYMAKDEIEFAAMEYGRAQLATNFSPARPAVVKIYSDCIGLLDCLQSRKLSRLKFTKPHHRVRRYIVREIARASRLLHDNSASLPVKLEVHWVSAHTGRLAIHTMADKMAGEIRVTEGDPTVGWITARCGTEYRTSCPKGVITTMEDEIRRLRFEG</sequence>
<dbReference type="InterPro" id="IPR012337">
    <property type="entry name" value="RNaseH-like_sf"/>
</dbReference>
<proteinExistence type="predicted"/>
<dbReference type="AlphaFoldDB" id="A0AAN6XZ69"/>
<evidence type="ECO:0000256" key="1">
    <source>
        <dbReference type="SAM" id="MobiDB-lite"/>
    </source>
</evidence>
<reference evidence="2" key="1">
    <citation type="journal article" date="2023" name="Mol. Phylogenet. Evol.">
        <title>Genome-scale phylogeny and comparative genomics of the fungal order Sordariales.</title>
        <authorList>
            <person name="Hensen N."/>
            <person name="Bonometti L."/>
            <person name="Westerberg I."/>
            <person name="Brannstrom I.O."/>
            <person name="Guillou S."/>
            <person name="Cros-Aarteil S."/>
            <person name="Calhoun S."/>
            <person name="Haridas S."/>
            <person name="Kuo A."/>
            <person name="Mondo S."/>
            <person name="Pangilinan J."/>
            <person name="Riley R."/>
            <person name="LaButti K."/>
            <person name="Andreopoulos B."/>
            <person name="Lipzen A."/>
            <person name="Chen C."/>
            <person name="Yan M."/>
            <person name="Daum C."/>
            <person name="Ng V."/>
            <person name="Clum A."/>
            <person name="Steindorff A."/>
            <person name="Ohm R.A."/>
            <person name="Martin F."/>
            <person name="Silar P."/>
            <person name="Natvig D.O."/>
            <person name="Lalanne C."/>
            <person name="Gautier V."/>
            <person name="Ament-Velasquez S.L."/>
            <person name="Kruys A."/>
            <person name="Hutchinson M.I."/>
            <person name="Powell A.J."/>
            <person name="Barry K."/>
            <person name="Miller A.N."/>
            <person name="Grigoriev I.V."/>
            <person name="Debuchy R."/>
            <person name="Gladieux P."/>
            <person name="Hiltunen Thoren M."/>
            <person name="Johannesson H."/>
        </authorList>
    </citation>
    <scope>NUCLEOTIDE SEQUENCE</scope>
    <source>
        <strain evidence="2">PSN293</strain>
    </source>
</reference>
<evidence type="ECO:0000313" key="2">
    <source>
        <dbReference type="EMBL" id="KAK4209306.1"/>
    </source>
</evidence>
<dbReference type="EMBL" id="MU858209">
    <property type="protein sequence ID" value="KAK4209306.1"/>
    <property type="molecule type" value="Genomic_DNA"/>
</dbReference>
<dbReference type="InterPro" id="IPR036397">
    <property type="entry name" value="RNaseH_sf"/>
</dbReference>
<dbReference type="Proteomes" id="UP001301769">
    <property type="component" value="Unassembled WGS sequence"/>
</dbReference>
<evidence type="ECO:0000313" key="3">
    <source>
        <dbReference type="Proteomes" id="UP001301769"/>
    </source>
</evidence>
<organism evidence="2 3">
    <name type="scientific">Rhypophila decipiens</name>
    <dbReference type="NCBI Taxonomy" id="261697"/>
    <lineage>
        <taxon>Eukaryota</taxon>
        <taxon>Fungi</taxon>
        <taxon>Dikarya</taxon>
        <taxon>Ascomycota</taxon>
        <taxon>Pezizomycotina</taxon>
        <taxon>Sordariomycetes</taxon>
        <taxon>Sordariomycetidae</taxon>
        <taxon>Sordariales</taxon>
        <taxon>Naviculisporaceae</taxon>
        <taxon>Rhypophila</taxon>
    </lineage>
</organism>
<reference evidence="2" key="2">
    <citation type="submission" date="2023-05" db="EMBL/GenBank/DDBJ databases">
        <authorList>
            <consortium name="Lawrence Berkeley National Laboratory"/>
            <person name="Steindorff A."/>
            <person name="Hensen N."/>
            <person name="Bonometti L."/>
            <person name="Westerberg I."/>
            <person name="Brannstrom I.O."/>
            <person name="Guillou S."/>
            <person name="Cros-Aarteil S."/>
            <person name="Calhoun S."/>
            <person name="Haridas S."/>
            <person name="Kuo A."/>
            <person name="Mondo S."/>
            <person name="Pangilinan J."/>
            <person name="Riley R."/>
            <person name="Labutti K."/>
            <person name="Andreopoulos B."/>
            <person name="Lipzen A."/>
            <person name="Chen C."/>
            <person name="Yanf M."/>
            <person name="Daum C."/>
            <person name="Ng V."/>
            <person name="Clum A."/>
            <person name="Ohm R."/>
            <person name="Martin F."/>
            <person name="Silar P."/>
            <person name="Natvig D."/>
            <person name="Lalanne C."/>
            <person name="Gautier V."/>
            <person name="Ament-Velasquez S.L."/>
            <person name="Kruys A."/>
            <person name="Hutchinson M.I."/>
            <person name="Powell A.J."/>
            <person name="Barry K."/>
            <person name="Miller A.N."/>
            <person name="Grigoriev I.V."/>
            <person name="Debuchy R."/>
            <person name="Gladieux P."/>
            <person name="Thoren M.H."/>
            <person name="Johannesson H."/>
        </authorList>
    </citation>
    <scope>NUCLEOTIDE SEQUENCE</scope>
    <source>
        <strain evidence="2">PSN293</strain>
    </source>
</reference>
<protein>
    <submittedName>
        <fullName evidence="2">Uncharacterized protein</fullName>
    </submittedName>
</protein>
<name>A0AAN6XZ69_9PEZI</name>
<comment type="caution">
    <text evidence="2">The sequence shown here is derived from an EMBL/GenBank/DDBJ whole genome shotgun (WGS) entry which is preliminary data.</text>
</comment>
<gene>
    <name evidence="2" type="ORF">QBC37DRAFT_404435</name>
</gene>
<feature type="region of interest" description="Disordered" evidence="1">
    <location>
        <begin position="1"/>
        <end position="89"/>
    </location>
</feature>
<dbReference type="Gene3D" id="3.30.420.10">
    <property type="entry name" value="Ribonuclease H-like superfamily/Ribonuclease H"/>
    <property type="match status" value="1"/>
</dbReference>
<keyword evidence="3" id="KW-1185">Reference proteome</keyword>
<dbReference type="SUPFAM" id="SSF53098">
    <property type="entry name" value="Ribonuclease H-like"/>
    <property type="match status" value="1"/>
</dbReference>
<accession>A0AAN6XZ69</accession>
<feature type="compositionally biased region" description="Pro residues" evidence="1">
    <location>
        <begin position="61"/>
        <end position="85"/>
    </location>
</feature>
<dbReference type="GO" id="GO:0003676">
    <property type="term" value="F:nucleic acid binding"/>
    <property type="evidence" value="ECO:0007669"/>
    <property type="project" value="InterPro"/>
</dbReference>